<dbReference type="InParanoid" id="A0A6P7Y094"/>
<dbReference type="GO" id="GO:0034121">
    <property type="term" value="P:regulation of toll-like receptor signaling pathway"/>
    <property type="evidence" value="ECO:0007669"/>
    <property type="project" value="InterPro"/>
</dbReference>
<dbReference type="FunCoup" id="A0A6P7Y094">
    <property type="interactions" value="243"/>
</dbReference>
<dbReference type="Proteomes" id="UP000515156">
    <property type="component" value="Chromosome 4"/>
</dbReference>
<reference evidence="2" key="1">
    <citation type="submission" date="2025-08" db="UniProtKB">
        <authorList>
            <consortium name="RefSeq"/>
        </authorList>
    </citation>
    <scope>IDENTIFICATION</scope>
</reference>
<dbReference type="KEGG" id="muo:115469582"/>
<organism evidence="1 2">
    <name type="scientific">Microcaecilia unicolor</name>
    <dbReference type="NCBI Taxonomy" id="1415580"/>
    <lineage>
        <taxon>Eukaryota</taxon>
        <taxon>Metazoa</taxon>
        <taxon>Chordata</taxon>
        <taxon>Craniata</taxon>
        <taxon>Vertebrata</taxon>
        <taxon>Euteleostomi</taxon>
        <taxon>Amphibia</taxon>
        <taxon>Gymnophiona</taxon>
        <taxon>Siphonopidae</taxon>
        <taxon>Microcaecilia</taxon>
    </lineage>
</organism>
<dbReference type="Pfam" id="PF15133">
    <property type="entry name" value="TASL"/>
    <property type="match status" value="1"/>
</dbReference>
<dbReference type="GeneID" id="115469582"/>
<sequence>MSVTNDTLLSVKTTSGHKCCNSLIHFSKTTLAVSQNRIICCCRNNCLLEGMLSEGYLSGISYWFDDGINDGFSDGEAVVEMPRELGSICNFTYSSLEDTQSKGLFHKCKSAGKLISTIQVRENINNRYQKSTLQQSTQNVVCERQTSHVVDITGDSNINRETYLVPSSCKSMFRNYNDLYIAGDQVMPLHSGITDFTCDSSFEFCDGPFLESSEIPPTMESMLAVSNDLVHQSVRKDSFCWQVGSIKDKSIIQHPLSNSSLNEYLEQKVIELYNQYIMDSMVNNASPTQLMTSEFIMNNVDQISMWISREQNMATTKAKDMVINCLRRLASGKMSTEISTPHLQISSESHKTL</sequence>
<gene>
    <name evidence="2" type="primary">C4HXorf21</name>
</gene>
<name>A0A6P7Y094_9AMPH</name>
<dbReference type="GO" id="GO:0035751">
    <property type="term" value="P:regulation of lysosomal lumen pH"/>
    <property type="evidence" value="ECO:0007669"/>
    <property type="project" value="TreeGrafter"/>
</dbReference>
<dbReference type="PANTHER" id="PTHR14889:SF3">
    <property type="entry name" value="TLR ADAPTER INTERACTING WITH SLC15A4 ON THE LYSOSOME"/>
    <property type="match status" value="1"/>
</dbReference>
<dbReference type="AlphaFoldDB" id="A0A6P7Y094"/>
<accession>A0A6P7Y094</accession>
<dbReference type="OrthoDB" id="9892060at2759"/>
<evidence type="ECO:0000313" key="1">
    <source>
        <dbReference type="Proteomes" id="UP000515156"/>
    </source>
</evidence>
<evidence type="ECO:0000313" key="2">
    <source>
        <dbReference type="RefSeq" id="XP_030058233.1"/>
    </source>
</evidence>
<protein>
    <submittedName>
        <fullName evidence="2">Uncharacterized protein CXorf21 homolog isoform X1</fullName>
    </submittedName>
</protein>
<dbReference type="PANTHER" id="PTHR14889">
    <property type="entry name" value="RCG36411"/>
    <property type="match status" value="1"/>
</dbReference>
<dbReference type="CTD" id="80231"/>
<proteinExistence type="predicted"/>
<dbReference type="RefSeq" id="XP_030058233.1">
    <property type="nucleotide sequence ID" value="XM_030202373.1"/>
</dbReference>
<keyword evidence="1" id="KW-1185">Reference proteome</keyword>
<dbReference type="InterPro" id="IPR027869">
    <property type="entry name" value="TASL"/>
</dbReference>